<dbReference type="GO" id="GO:0046854">
    <property type="term" value="P:phosphatidylinositol phosphate biosynthetic process"/>
    <property type="evidence" value="ECO:0007669"/>
    <property type="project" value="TreeGrafter"/>
</dbReference>
<keyword evidence="2 4" id="KW-0808">Transferase</keyword>
<evidence type="ECO:0000313" key="7">
    <source>
        <dbReference type="Proteomes" id="UP000728032"/>
    </source>
</evidence>
<dbReference type="Pfam" id="PF03770">
    <property type="entry name" value="IPK"/>
    <property type="match status" value="1"/>
</dbReference>
<dbReference type="OrthoDB" id="2573163at2759"/>
<dbReference type="EMBL" id="CAJPVJ010000087">
    <property type="protein sequence ID" value="CAG2160546.1"/>
    <property type="molecule type" value="Genomic_DNA"/>
</dbReference>
<evidence type="ECO:0000256" key="1">
    <source>
        <dbReference type="ARBA" id="ARBA00007374"/>
    </source>
</evidence>
<comment type="similarity">
    <text evidence="1 4">Belongs to the inositol phosphokinase (IPK) family.</text>
</comment>
<gene>
    <name evidence="6" type="ORF">ONB1V03_LOCUS819</name>
</gene>
<evidence type="ECO:0000256" key="2">
    <source>
        <dbReference type="ARBA" id="ARBA00022679"/>
    </source>
</evidence>
<dbReference type="Proteomes" id="UP000728032">
    <property type="component" value="Unassembled WGS sequence"/>
</dbReference>
<proteinExistence type="inferred from homology"/>
<dbReference type="AlphaFoldDB" id="A0A7R9L9C3"/>
<dbReference type="PANTHER" id="PTHR12400:SF21">
    <property type="entry name" value="KINASE"/>
    <property type="match status" value="1"/>
</dbReference>
<name>A0A7R9L9C3_9ACAR</name>
<dbReference type="Gene3D" id="3.30.470.160">
    <property type="entry name" value="Inositol polyphosphate kinase"/>
    <property type="match status" value="1"/>
</dbReference>
<dbReference type="InterPro" id="IPR005522">
    <property type="entry name" value="IPK"/>
</dbReference>
<dbReference type="SUPFAM" id="SSF56104">
    <property type="entry name" value="SAICAR synthase-like"/>
    <property type="match status" value="1"/>
</dbReference>
<dbReference type="GO" id="GO:0005737">
    <property type="term" value="C:cytoplasm"/>
    <property type="evidence" value="ECO:0007669"/>
    <property type="project" value="TreeGrafter"/>
</dbReference>
<dbReference type="EC" id="2.7.-.-" evidence="4"/>
<dbReference type="InterPro" id="IPR038286">
    <property type="entry name" value="IPK_sf"/>
</dbReference>
<dbReference type="GO" id="GO:0032958">
    <property type="term" value="P:inositol phosphate biosynthetic process"/>
    <property type="evidence" value="ECO:0007669"/>
    <property type="project" value="InterPro"/>
</dbReference>
<sequence length="362" mass="41335">MVQDQTIDENVITLEPFIHQVGGRSTILVFGQTVCKPINPRELAFYETLPLQLKPFVPEYRGISEVLFNESSDGYLTITAKPPNSLQPNSYREEDNSEQKAKYRIKLCKPNGDIDILIESNDKQLPHIDSNHIFEDGSHCNENDLPKIVSNSLTKPHNPWVLKTIKALKASDNYQRRKFLLLENLTFKFKFPCILDLKMGVRQHDDFADEDKIQSHSLKVSKTTSGSLGLRITGVQIYNKTSDRFKCHNKYYGRTLTPEGFVNTLKAFLQIENQPKVDLIRLMIQKLEDMLSVVENLDTFRFYTTSLLILYEGNVDQISINDTNLVDIRIIDFAHSTHQGMGDNTTDIDNSGPDRGSLVFGY</sequence>
<dbReference type="EMBL" id="OC914912">
    <property type="protein sequence ID" value="CAD7637446.1"/>
    <property type="molecule type" value="Genomic_DNA"/>
</dbReference>
<organism evidence="6">
    <name type="scientific">Oppiella nova</name>
    <dbReference type="NCBI Taxonomy" id="334625"/>
    <lineage>
        <taxon>Eukaryota</taxon>
        <taxon>Metazoa</taxon>
        <taxon>Ecdysozoa</taxon>
        <taxon>Arthropoda</taxon>
        <taxon>Chelicerata</taxon>
        <taxon>Arachnida</taxon>
        <taxon>Acari</taxon>
        <taxon>Acariformes</taxon>
        <taxon>Sarcoptiformes</taxon>
        <taxon>Oribatida</taxon>
        <taxon>Brachypylina</taxon>
        <taxon>Oppioidea</taxon>
        <taxon>Oppiidae</taxon>
        <taxon>Oppiella</taxon>
    </lineage>
</organism>
<dbReference type="GO" id="GO:0000828">
    <property type="term" value="F:inositol hexakisphosphate kinase activity"/>
    <property type="evidence" value="ECO:0007669"/>
    <property type="project" value="TreeGrafter"/>
</dbReference>
<evidence type="ECO:0000256" key="4">
    <source>
        <dbReference type="RuleBase" id="RU363090"/>
    </source>
</evidence>
<evidence type="ECO:0000256" key="5">
    <source>
        <dbReference type="SAM" id="MobiDB-lite"/>
    </source>
</evidence>
<dbReference type="GO" id="GO:0005634">
    <property type="term" value="C:nucleus"/>
    <property type="evidence" value="ECO:0007669"/>
    <property type="project" value="TreeGrafter"/>
</dbReference>
<keyword evidence="3 4" id="KW-0418">Kinase</keyword>
<accession>A0A7R9L9C3</accession>
<feature type="region of interest" description="Disordered" evidence="5">
    <location>
        <begin position="342"/>
        <end position="362"/>
    </location>
</feature>
<evidence type="ECO:0000313" key="6">
    <source>
        <dbReference type="EMBL" id="CAD7637446.1"/>
    </source>
</evidence>
<dbReference type="PANTHER" id="PTHR12400">
    <property type="entry name" value="INOSITOL POLYPHOSPHATE KINASE"/>
    <property type="match status" value="1"/>
</dbReference>
<protein>
    <recommendedName>
        <fullName evidence="4">Kinase</fullName>
        <ecNumber evidence="4">2.7.-.-</ecNumber>
    </recommendedName>
</protein>
<reference evidence="6" key="1">
    <citation type="submission" date="2020-11" db="EMBL/GenBank/DDBJ databases">
        <authorList>
            <person name="Tran Van P."/>
        </authorList>
    </citation>
    <scope>NUCLEOTIDE SEQUENCE</scope>
</reference>
<evidence type="ECO:0000256" key="3">
    <source>
        <dbReference type="ARBA" id="ARBA00022777"/>
    </source>
</evidence>
<keyword evidence="7" id="KW-1185">Reference proteome</keyword>